<dbReference type="Pfam" id="PF01809">
    <property type="entry name" value="YidD"/>
    <property type="match status" value="1"/>
</dbReference>
<keyword evidence="1" id="KW-0472">Membrane</keyword>
<dbReference type="GO" id="GO:0005886">
    <property type="term" value="C:plasma membrane"/>
    <property type="evidence" value="ECO:0007669"/>
    <property type="project" value="UniProtKB-SubCell"/>
</dbReference>
<organism evidence="2 3">
    <name type="scientific">Candidatus Cryosericum terrychapinii</name>
    <dbReference type="NCBI Taxonomy" id="2290919"/>
    <lineage>
        <taxon>Bacteria</taxon>
        <taxon>Pseudomonadati</taxon>
        <taxon>Caldisericota/Cryosericota group</taxon>
        <taxon>Candidatus Cryosericota</taxon>
        <taxon>Candidatus Cryosericia</taxon>
        <taxon>Candidatus Cryosericales</taxon>
        <taxon>Candidatus Cryosericaceae</taxon>
        <taxon>Candidatus Cryosericum</taxon>
    </lineage>
</organism>
<evidence type="ECO:0000256" key="1">
    <source>
        <dbReference type="HAMAP-Rule" id="MF_00386"/>
    </source>
</evidence>
<dbReference type="InterPro" id="IPR002696">
    <property type="entry name" value="Membr_insert_effic_factor_YidD"/>
</dbReference>
<sequence length="92" mass="10667">MKTVVTFLLRFYRRFLSPLKGPTCIYYPTCSEYTLEAVERYGVLTGLWLGLKRILRCHPYHRGGFDPVPDLHRDCAHATHTLEVSLDSEKLP</sequence>
<comment type="subcellular location">
    <subcellularLocation>
        <location evidence="1">Cell membrane</location>
        <topology evidence="1">Peripheral membrane protein</topology>
        <orientation evidence="1">Cytoplasmic side</orientation>
    </subcellularLocation>
</comment>
<dbReference type="Proteomes" id="UP000266328">
    <property type="component" value="Unassembled WGS sequence"/>
</dbReference>
<accession>A0A398CVM1</accession>
<comment type="function">
    <text evidence="1">Could be involved in insertion of integral membrane proteins into the membrane.</text>
</comment>
<keyword evidence="1" id="KW-1003">Cell membrane</keyword>
<dbReference type="NCBIfam" id="TIGR00278">
    <property type="entry name" value="membrane protein insertion efficiency factor YidD"/>
    <property type="match status" value="1"/>
</dbReference>
<dbReference type="EMBL" id="QXIS01000006">
    <property type="protein sequence ID" value="RIE06685.1"/>
    <property type="molecule type" value="Genomic_DNA"/>
</dbReference>
<keyword evidence="3" id="KW-1185">Reference proteome</keyword>
<dbReference type="OrthoDB" id="9801753at2"/>
<evidence type="ECO:0000313" key="3">
    <source>
        <dbReference type="Proteomes" id="UP000266328"/>
    </source>
</evidence>
<dbReference type="RefSeq" id="WP_119088588.1">
    <property type="nucleotide sequence ID" value="NZ_QXIS01000006.1"/>
</dbReference>
<dbReference type="PANTHER" id="PTHR33383">
    <property type="entry name" value="MEMBRANE PROTEIN INSERTION EFFICIENCY FACTOR-RELATED"/>
    <property type="match status" value="1"/>
</dbReference>
<proteinExistence type="inferred from homology"/>
<gene>
    <name evidence="2" type="primary">yidD</name>
    <name evidence="2" type="ORF">SMC7_01375</name>
</gene>
<reference evidence="2 3" key="1">
    <citation type="submission" date="2018-09" db="EMBL/GenBank/DDBJ databases">
        <title>Discovery and Ecogenomic Context for Candidatus Cryosericales, a Global Caldiserica Order Active in Thawing Permafrost.</title>
        <authorList>
            <person name="Martinez M.A."/>
            <person name="Woodcroft B.J."/>
            <person name="Ignacio Espinoza J.C."/>
            <person name="Zayed A."/>
            <person name="Singleton C.M."/>
            <person name="Boyd J."/>
            <person name="Li Y.-F."/>
            <person name="Purvine S."/>
            <person name="Maughan H."/>
            <person name="Hodgkins S.B."/>
            <person name="Anderson D."/>
            <person name="Sederholm M."/>
            <person name="Temperton B."/>
            <person name="Saleska S.R."/>
            <person name="Tyson G.W."/>
            <person name="Rich V.I."/>
        </authorList>
    </citation>
    <scope>NUCLEOTIDE SEQUENCE [LARGE SCALE GENOMIC DNA]</scope>
    <source>
        <strain evidence="2 3">SMC7</strain>
    </source>
</reference>
<evidence type="ECO:0000313" key="2">
    <source>
        <dbReference type="EMBL" id="RIE06685.1"/>
    </source>
</evidence>
<dbReference type="HAMAP" id="MF_00386">
    <property type="entry name" value="UPF0161_YidD"/>
    <property type="match status" value="1"/>
</dbReference>
<dbReference type="AlphaFoldDB" id="A0A398CVM1"/>
<dbReference type="SMART" id="SM01234">
    <property type="entry name" value="Haemolytic"/>
    <property type="match status" value="1"/>
</dbReference>
<name>A0A398CVM1_9BACT</name>
<comment type="similarity">
    <text evidence="1">Belongs to the UPF0161 family.</text>
</comment>
<comment type="caution">
    <text evidence="2">The sequence shown here is derived from an EMBL/GenBank/DDBJ whole genome shotgun (WGS) entry which is preliminary data.</text>
</comment>
<dbReference type="PANTHER" id="PTHR33383:SF1">
    <property type="entry name" value="MEMBRANE PROTEIN INSERTION EFFICIENCY FACTOR-RELATED"/>
    <property type="match status" value="1"/>
</dbReference>
<protein>
    <recommendedName>
        <fullName evidence="1">Putative membrane protein insertion efficiency factor</fullName>
    </recommendedName>
</protein>